<protein>
    <recommendedName>
        <fullName evidence="4">DUF3142 domain-containing protein</fullName>
    </recommendedName>
</protein>
<dbReference type="EMBL" id="MJMN01000063">
    <property type="protein sequence ID" value="OMG76782.1"/>
    <property type="molecule type" value="Genomic_DNA"/>
</dbReference>
<evidence type="ECO:0000313" key="2">
    <source>
        <dbReference type="EMBL" id="OMG76782.1"/>
    </source>
</evidence>
<dbReference type="Proteomes" id="UP000187251">
    <property type="component" value="Unassembled WGS sequence"/>
</dbReference>
<reference evidence="2 3" key="1">
    <citation type="submission" date="2016-09" db="EMBL/GenBank/DDBJ databases">
        <title>Phylogenomics of Achromobacter.</title>
        <authorList>
            <person name="Jeukens J."/>
            <person name="Freschi L."/>
            <person name="Vincent A.T."/>
            <person name="Emond-Rheault J.-G."/>
            <person name="Kukavica-Ibrulj I."/>
            <person name="Charette S.J."/>
            <person name="Levesque R.C."/>
        </authorList>
    </citation>
    <scope>NUCLEOTIDE SEQUENCE [LARGE SCALE GENOMIC DNA]</scope>
    <source>
        <strain evidence="2 3">AUS488</strain>
    </source>
</reference>
<sequence length="398" mass="42785">MRCWRLAVLCGLLLLAACERNAPPLPNDAYVWQRRWTPALNHALADSADMLRAWRVLAAELRADGAWFEATPDLAALAATGRPVVLVLRLDGRLGALSEADIDARAAAMLTAWRGAGIALAGLEIDYDCPTARLPAYTALLAKLKARLPQDLRLSITALPTWLESAALTELLAVPDETVLQVHAVLNPAQGSLFDAGRARAWLAAYADRTAKPWRVALPAYGSRVAWDEQGQIVAVESERPALIPGGRSAELLVAPDTIAAFVAALDRDRPAGLAGIAWFRLPTQADTRAWSLPTWRAVLARHPLAPALAVAADAPGPGGARDVLLSNRGNTDAPLPFIVRLDARCRAADGINGYTLEYDRQGGYLRRARDGLLRAGAERAIGWIRCDAATPSFHVQP</sequence>
<dbReference type="RefSeq" id="WP_076416016.1">
    <property type="nucleotide sequence ID" value="NZ_AP028040.1"/>
</dbReference>
<dbReference type="AlphaFoldDB" id="A0A1R1JKP9"/>
<keyword evidence="1" id="KW-0732">Signal</keyword>
<dbReference type="PROSITE" id="PS51257">
    <property type="entry name" value="PROKAR_LIPOPROTEIN"/>
    <property type="match status" value="1"/>
</dbReference>
<evidence type="ECO:0000256" key="1">
    <source>
        <dbReference type="SAM" id="SignalP"/>
    </source>
</evidence>
<evidence type="ECO:0000313" key="3">
    <source>
        <dbReference type="Proteomes" id="UP000187251"/>
    </source>
</evidence>
<accession>A0A1R1JKP9</accession>
<evidence type="ECO:0008006" key="4">
    <source>
        <dbReference type="Google" id="ProtNLM"/>
    </source>
</evidence>
<dbReference type="Pfam" id="PF11340">
    <property type="entry name" value="DUF3142"/>
    <property type="match status" value="1"/>
</dbReference>
<organism evidence="2 3">
    <name type="scientific">Alcaligenes xylosoxydans xylosoxydans</name>
    <name type="common">Achromobacter xylosoxidans</name>
    <dbReference type="NCBI Taxonomy" id="85698"/>
    <lineage>
        <taxon>Bacteria</taxon>
        <taxon>Pseudomonadati</taxon>
        <taxon>Pseudomonadota</taxon>
        <taxon>Betaproteobacteria</taxon>
        <taxon>Burkholderiales</taxon>
        <taxon>Alcaligenaceae</taxon>
        <taxon>Achromobacter</taxon>
    </lineage>
</organism>
<comment type="caution">
    <text evidence="2">The sequence shown here is derived from an EMBL/GenBank/DDBJ whole genome shotgun (WGS) entry which is preliminary data.</text>
</comment>
<dbReference type="InterPro" id="IPR021488">
    <property type="entry name" value="DUF3142"/>
</dbReference>
<proteinExistence type="predicted"/>
<dbReference type="OrthoDB" id="187794at2"/>
<gene>
    <name evidence="2" type="ORF">BIZ92_17145</name>
</gene>
<feature type="signal peptide" evidence="1">
    <location>
        <begin position="1"/>
        <end position="22"/>
    </location>
</feature>
<feature type="chain" id="PRO_5013000553" description="DUF3142 domain-containing protein" evidence="1">
    <location>
        <begin position="23"/>
        <end position="398"/>
    </location>
</feature>
<name>A0A1R1JKP9_ALCXX</name>